<dbReference type="NCBIfam" id="TIGR00229">
    <property type="entry name" value="sensory_box"/>
    <property type="match status" value="1"/>
</dbReference>
<feature type="domain" description="PAC" evidence="4">
    <location>
        <begin position="78"/>
        <end position="134"/>
    </location>
</feature>
<dbReference type="SUPFAM" id="SSF55785">
    <property type="entry name" value="PYP-like sensor domain (PAS domain)"/>
    <property type="match status" value="1"/>
</dbReference>
<proteinExistence type="predicted"/>
<comment type="catalytic activity">
    <reaction evidence="3">
        <text>2 GTP = 3',3'-c-di-GMP + 2 diphosphate</text>
        <dbReference type="Rhea" id="RHEA:24898"/>
        <dbReference type="ChEBI" id="CHEBI:33019"/>
        <dbReference type="ChEBI" id="CHEBI:37565"/>
        <dbReference type="ChEBI" id="CHEBI:58805"/>
        <dbReference type="EC" id="2.7.7.65"/>
    </reaction>
</comment>
<dbReference type="KEGG" id="zal:AZF00_00645"/>
<organism evidence="6 7">
    <name type="scientific">Zhongshania aliphaticivorans</name>
    <dbReference type="NCBI Taxonomy" id="1470434"/>
    <lineage>
        <taxon>Bacteria</taxon>
        <taxon>Pseudomonadati</taxon>
        <taxon>Pseudomonadota</taxon>
        <taxon>Gammaproteobacteria</taxon>
        <taxon>Cellvibrionales</taxon>
        <taxon>Spongiibacteraceae</taxon>
        <taxon>Zhongshania</taxon>
    </lineage>
</organism>
<dbReference type="InterPro" id="IPR050469">
    <property type="entry name" value="Diguanylate_Cyclase"/>
</dbReference>
<dbReference type="InterPro" id="IPR000700">
    <property type="entry name" value="PAS-assoc_C"/>
</dbReference>
<feature type="domain" description="GGDEF" evidence="5">
    <location>
        <begin position="180"/>
        <end position="318"/>
    </location>
</feature>
<dbReference type="InterPro" id="IPR001610">
    <property type="entry name" value="PAC"/>
</dbReference>
<dbReference type="GO" id="GO:0005886">
    <property type="term" value="C:plasma membrane"/>
    <property type="evidence" value="ECO:0007669"/>
    <property type="project" value="TreeGrafter"/>
</dbReference>
<evidence type="ECO:0000256" key="1">
    <source>
        <dbReference type="ARBA" id="ARBA00001946"/>
    </source>
</evidence>
<dbReference type="GO" id="GO:1902201">
    <property type="term" value="P:negative regulation of bacterial-type flagellum-dependent cell motility"/>
    <property type="evidence" value="ECO:0007669"/>
    <property type="project" value="TreeGrafter"/>
</dbReference>
<dbReference type="PANTHER" id="PTHR45138:SF9">
    <property type="entry name" value="DIGUANYLATE CYCLASE DGCM-RELATED"/>
    <property type="match status" value="1"/>
</dbReference>
<dbReference type="Pfam" id="PF00990">
    <property type="entry name" value="GGDEF"/>
    <property type="match status" value="1"/>
</dbReference>
<dbReference type="FunFam" id="3.30.70.270:FF:000001">
    <property type="entry name" value="Diguanylate cyclase domain protein"/>
    <property type="match status" value="1"/>
</dbReference>
<dbReference type="GO" id="GO:0043709">
    <property type="term" value="P:cell adhesion involved in single-species biofilm formation"/>
    <property type="evidence" value="ECO:0007669"/>
    <property type="project" value="TreeGrafter"/>
</dbReference>
<dbReference type="AlphaFoldDB" id="A0A127M109"/>
<dbReference type="EMBL" id="CP014544">
    <property type="protein sequence ID" value="AMO66897.1"/>
    <property type="molecule type" value="Genomic_DNA"/>
</dbReference>
<evidence type="ECO:0000313" key="7">
    <source>
        <dbReference type="Proteomes" id="UP000074119"/>
    </source>
</evidence>
<dbReference type="PROSITE" id="PS50113">
    <property type="entry name" value="PAC"/>
    <property type="match status" value="1"/>
</dbReference>
<evidence type="ECO:0000256" key="3">
    <source>
        <dbReference type="ARBA" id="ARBA00034247"/>
    </source>
</evidence>
<dbReference type="Proteomes" id="UP000074119">
    <property type="component" value="Chromosome"/>
</dbReference>
<reference evidence="6 7" key="1">
    <citation type="submission" date="2015-12" db="EMBL/GenBank/DDBJ databases">
        <authorList>
            <person name="Shamseldin A."/>
            <person name="Moawad H."/>
            <person name="Abd El-Rahim W.M."/>
            <person name="Sadowsky M.J."/>
        </authorList>
    </citation>
    <scope>NUCLEOTIDE SEQUENCE [LARGE SCALE GENOMIC DNA]</scope>
    <source>
        <strain evidence="6 7">SM2</strain>
    </source>
</reference>
<dbReference type="Gene3D" id="3.30.70.270">
    <property type="match status" value="1"/>
</dbReference>
<dbReference type="InterPro" id="IPR000160">
    <property type="entry name" value="GGDEF_dom"/>
</dbReference>
<dbReference type="EC" id="2.7.7.65" evidence="2"/>
<dbReference type="InterPro" id="IPR029787">
    <property type="entry name" value="Nucleotide_cyclase"/>
</dbReference>
<dbReference type="RefSeq" id="WP_008253335.1">
    <property type="nucleotide sequence ID" value="NZ_CP014544.1"/>
</dbReference>
<dbReference type="Gene3D" id="3.30.450.20">
    <property type="entry name" value="PAS domain"/>
    <property type="match status" value="1"/>
</dbReference>
<evidence type="ECO:0000259" key="5">
    <source>
        <dbReference type="PROSITE" id="PS50887"/>
    </source>
</evidence>
<protein>
    <recommendedName>
        <fullName evidence="2">diguanylate cyclase</fullName>
        <ecNumber evidence="2">2.7.7.65</ecNumber>
    </recommendedName>
</protein>
<dbReference type="PROSITE" id="PS50887">
    <property type="entry name" value="GGDEF"/>
    <property type="match status" value="1"/>
</dbReference>
<dbReference type="InterPro" id="IPR000014">
    <property type="entry name" value="PAS"/>
</dbReference>
<dbReference type="InterPro" id="IPR043128">
    <property type="entry name" value="Rev_trsase/Diguanyl_cyclase"/>
</dbReference>
<dbReference type="NCBIfam" id="TIGR00254">
    <property type="entry name" value="GGDEF"/>
    <property type="match status" value="1"/>
</dbReference>
<dbReference type="SUPFAM" id="SSF55073">
    <property type="entry name" value="Nucleotide cyclase"/>
    <property type="match status" value="1"/>
</dbReference>
<accession>A0A127M109</accession>
<dbReference type="GO" id="GO:0052621">
    <property type="term" value="F:diguanylate cyclase activity"/>
    <property type="evidence" value="ECO:0007669"/>
    <property type="project" value="UniProtKB-EC"/>
</dbReference>
<dbReference type="CDD" id="cd01949">
    <property type="entry name" value="GGDEF"/>
    <property type="match status" value="1"/>
</dbReference>
<evidence type="ECO:0000256" key="2">
    <source>
        <dbReference type="ARBA" id="ARBA00012528"/>
    </source>
</evidence>
<dbReference type="PANTHER" id="PTHR45138">
    <property type="entry name" value="REGULATORY COMPONENTS OF SENSORY TRANSDUCTION SYSTEM"/>
    <property type="match status" value="1"/>
</dbReference>
<name>A0A127M109_9GAMM</name>
<evidence type="ECO:0000313" key="6">
    <source>
        <dbReference type="EMBL" id="AMO66897.1"/>
    </source>
</evidence>
<gene>
    <name evidence="6" type="ORF">AZF00_00645</name>
</gene>
<dbReference type="SMART" id="SM00267">
    <property type="entry name" value="GGDEF"/>
    <property type="match status" value="1"/>
</dbReference>
<sequence>MIEKELLSAALSATSEGVIIATVRHDNKPDRIIYGNRAFEKLIGFDNASIINHKYNLLERLSKNTPVTEDEIVKAITAGKSIQCIRKSQTKSGDYFWHELSISPVLDESGTLTHIIGVLHNINERIHYQEKIEQQNLLLKRKNQQLDELASHDFLTTLYNRRFFDRELTRLCAFHQRYQIPLSLAFFDIDYFKQYNDYYGHNAGDRALRLVAEQINQHFSREADICARYGGEEFVVLSASDSNEATFLKHVEAVRLNIEQLAIPHKKSTSAKVITVSAGIYVAVPLRGMSPNYFTEEADHAMYQAKQLGRNRVAVARHIRMASG</sequence>
<comment type="cofactor">
    <cofactor evidence="1">
        <name>Mg(2+)</name>
        <dbReference type="ChEBI" id="CHEBI:18420"/>
    </cofactor>
</comment>
<evidence type="ECO:0000259" key="4">
    <source>
        <dbReference type="PROSITE" id="PS50113"/>
    </source>
</evidence>
<dbReference type="SMART" id="SM00086">
    <property type="entry name" value="PAC"/>
    <property type="match status" value="1"/>
</dbReference>
<dbReference type="Pfam" id="PF13426">
    <property type="entry name" value="PAS_9"/>
    <property type="match status" value="1"/>
</dbReference>
<dbReference type="STRING" id="1470434.AZF00_00645"/>
<dbReference type="InterPro" id="IPR035965">
    <property type="entry name" value="PAS-like_dom_sf"/>
</dbReference>
<dbReference type="CDD" id="cd00130">
    <property type="entry name" value="PAS"/>
    <property type="match status" value="1"/>
</dbReference>